<dbReference type="PANTHER" id="PTHR42933">
    <property type="entry name" value="SLR6095 PROTEIN"/>
    <property type="match status" value="1"/>
</dbReference>
<dbReference type="Gene3D" id="3.40.50.150">
    <property type="entry name" value="Vaccinia Virus protein VP39"/>
    <property type="match status" value="1"/>
</dbReference>
<keyword evidence="7" id="KW-0175">Coiled coil</keyword>
<dbReference type="GO" id="GO:0003677">
    <property type="term" value="F:DNA binding"/>
    <property type="evidence" value="ECO:0007669"/>
    <property type="project" value="InterPro"/>
</dbReference>
<organism evidence="9 10">
    <name type="scientific">Candidatus Viridilinea mediisalina</name>
    <dbReference type="NCBI Taxonomy" id="2024553"/>
    <lineage>
        <taxon>Bacteria</taxon>
        <taxon>Bacillati</taxon>
        <taxon>Chloroflexota</taxon>
        <taxon>Chloroflexia</taxon>
        <taxon>Chloroflexales</taxon>
        <taxon>Chloroflexineae</taxon>
        <taxon>Oscillochloridaceae</taxon>
        <taxon>Candidatus Viridilinea</taxon>
    </lineage>
</organism>
<dbReference type="Pfam" id="PF02384">
    <property type="entry name" value="N6_Mtase"/>
    <property type="match status" value="1"/>
</dbReference>
<evidence type="ECO:0000256" key="6">
    <source>
        <dbReference type="ARBA" id="ARBA00047942"/>
    </source>
</evidence>
<evidence type="ECO:0000256" key="5">
    <source>
        <dbReference type="ARBA" id="ARBA00022747"/>
    </source>
</evidence>
<accession>A0A2A6RHP9</accession>
<feature type="coiled-coil region" evidence="7">
    <location>
        <begin position="99"/>
        <end position="126"/>
    </location>
</feature>
<evidence type="ECO:0000256" key="4">
    <source>
        <dbReference type="ARBA" id="ARBA00022691"/>
    </source>
</evidence>
<dbReference type="GO" id="GO:0009007">
    <property type="term" value="F:site-specific DNA-methyltransferase (adenine-specific) activity"/>
    <property type="evidence" value="ECO:0007669"/>
    <property type="project" value="UniProtKB-EC"/>
</dbReference>
<dbReference type="SUPFAM" id="SSF53335">
    <property type="entry name" value="S-adenosyl-L-methionine-dependent methyltransferases"/>
    <property type="match status" value="1"/>
</dbReference>
<keyword evidence="2" id="KW-0489">Methyltransferase</keyword>
<dbReference type="OrthoDB" id="9814572at2"/>
<dbReference type="GO" id="GO:0032259">
    <property type="term" value="P:methylation"/>
    <property type="evidence" value="ECO:0007669"/>
    <property type="project" value="UniProtKB-KW"/>
</dbReference>
<dbReference type="PANTHER" id="PTHR42933:SF1">
    <property type="entry name" value="SITE-SPECIFIC DNA-METHYLTRANSFERASE (ADENINE-SPECIFIC)"/>
    <property type="match status" value="1"/>
</dbReference>
<comment type="caution">
    <text evidence="9">The sequence shown here is derived from an EMBL/GenBank/DDBJ whole genome shotgun (WGS) entry which is preliminary data.</text>
</comment>
<dbReference type="InterPro" id="IPR051537">
    <property type="entry name" value="DNA_Adenine_Mtase"/>
</dbReference>
<proteinExistence type="predicted"/>
<dbReference type="InterPro" id="IPR003356">
    <property type="entry name" value="DNA_methylase_A-5"/>
</dbReference>
<protein>
    <recommendedName>
        <fullName evidence="1">site-specific DNA-methyltransferase (adenine-specific)</fullName>
        <ecNumber evidence="1">2.1.1.72</ecNumber>
    </recommendedName>
</protein>
<name>A0A2A6RHP9_9CHLR</name>
<dbReference type="InterPro" id="IPR029063">
    <property type="entry name" value="SAM-dependent_MTases_sf"/>
</dbReference>
<dbReference type="EMBL" id="NQWI01000069">
    <property type="protein sequence ID" value="PDW02409.1"/>
    <property type="molecule type" value="Genomic_DNA"/>
</dbReference>
<evidence type="ECO:0000313" key="9">
    <source>
        <dbReference type="EMBL" id="PDW02409.1"/>
    </source>
</evidence>
<gene>
    <name evidence="9" type="ORF">CJ255_14145</name>
</gene>
<evidence type="ECO:0000256" key="3">
    <source>
        <dbReference type="ARBA" id="ARBA00022679"/>
    </source>
</evidence>
<keyword evidence="4" id="KW-0949">S-adenosyl-L-methionine</keyword>
<dbReference type="AlphaFoldDB" id="A0A2A6RHP9"/>
<dbReference type="Proteomes" id="UP000220527">
    <property type="component" value="Unassembled WGS sequence"/>
</dbReference>
<dbReference type="GO" id="GO:0009307">
    <property type="term" value="P:DNA restriction-modification system"/>
    <property type="evidence" value="ECO:0007669"/>
    <property type="project" value="UniProtKB-KW"/>
</dbReference>
<evidence type="ECO:0000256" key="1">
    <source>
        <dbReference type="ARBA" id="ARBA00011900"/>
    </source>
</evidence>
<evidence type="ECO:0000256" key="7">
    <source>
        <dbReference type="SAM" id="Coils"/>
    </source>
</evidence>
<comment type="catalytic activity">
    <reaction evidence="6">
        <text>a 2'-deoxyadenosine in DNA + S-adenosyl-L-methionine = an N(6)-methyl-2'-deoxyadenosine in DNA + S-adenosyl-L-homocysteine + H(+)</text>
        <dbReference type="Rhea" id="RHEA:15197"/>
        <dbReference type="Rhea" id="RHEA-COMP:12418"/>
        <dbReference type="Rhea" id="RHEA-COMP:12419"/>
        <dbReference type="ChEBI" id="CHEBI:15378"/>
        <dbReference type="ChEBI" id="CHEBI:57856"/>
        <dbReference type="ChEBI" id="CHEBI:59789"/>
        <dbReference type="ChEBI" id="CHEBI:90615"/>
        <dbReference type="ChEBI" id="CHEBI:90616"/>
        <dbReference type="EC" id="2.1.1.72"/>
    </reaction>
</comment>
<feature type="domain" description="DNA methylase adenine-specific" evidence="8">
    <location>
        <begin position="37"/>
        <end position="93"/>
    </location>
</feature>
<sequence length="134" mass="15594">MGSPAPRSTPLSRRSRLPAPFNGLFSEINLDSEKLGKRYADRNDRHLRHIDKIIDTYQYRKEEEHYARRVLMETIVANDYNLNISRYISTAVADEAIDLTEVNTKLIEIEQTIKQATEKHNRFLKELGLPLLPE</sequence>
<dbReference type="EC" id="2.1.1.72" evidence="1"/>
<evidence type="ECO:0000313" key="10">
    <source>
        <dbReference type="Proteomes" id="UP000220527"/>
    </source>
</evidence>
<keyword evidence="3" id="KW-0808">Transferase</keyword>
<keyword evidence="10" id="KW-1185">Reference proteome</keyword>
<evidence type="ECO:0000256" key="2">
    <source>
        <dbReference type="ARBA" id="ARBA00022603"/>
    </source>
</evidence>
<reference evidence="10" key="1">
    <citation type="submission" date="2017-08" db="EMBL/GenBank/DDBJ databases">
        <authorList>
            <person name="Grouzdev D.S."/>
            <person name="Gaisin V.A."/>
            <person name="Rysina M.S."/>
            <person name="Gorlenko V.M."/>
        </authorList>
    </citation>
    <scope>NUCLEOTIDE SEQUENCE [LARGE SCALE GENOMIC DNA]</scope>
    <source>
        <strain evidence="10">Kir15-3F</strain>
    </source>
</reference>
<keyword evidence="5" id="KW-0680">Restriction system</keyword>
<dbReference type="GO" id="GO:0008170">
    <property type="term" value="F:N-methyltransferase activity"/>
    <property type="evidence" value="ECO:0007669"/>
    <property type="project" value="InterPro"/>
</dbReference>
<evidence type="ECO:0000259" key="8">
    <source>
        <dbReference type="Pfam" id="PF02384"/>
    </source>
</evidence>